<dbReference type="KEGG" id="act:ACLA_018970"/>
<dbReference type="AlphaFoldDB" id="A1CNH2"/>
<dbReference type="GeneID" id="4701963"/>
<name>A1CNH2_ASPCL</name>
<gene>
    <name evidence="2" type="ORF">ACLA_018970</name>
</gene>
<protein>
    <submittedName>
        <fullName evidence="2">Uncharacterized protein</fullName>
    </submittedName>
</protein>
<dbReference type="HOGENOM" id="CLU_3031929_0_0_1"/>
<dbReference type="VEuPathDB" id="FungiDB:ACLA_018970"/>
<keyword evidence="3" id="KW-1185">Reference proteome</keyword>
<reference evidence="2 3" key="1">
    <citation type="journal article" date="2008" name="PLoS Genet.">
        <title>Genomic islands in the pathogenic filamentous fungus Aspergillus fumigatus.</title>
        <authorList>
            <person name="Fedorova N.D."/>
            <person name="Khaldi N."/>
            <person name="Joardar V.S."/>
            <person name="Maiti R."/>
            <person name="Amedeo P."/>
            <person name="Anderson M.J."/>
            <person name="Crabtree J."/>
            <person name="Silva J.C."/>
            <person name="Badger J.H."/>
            <person name="Albarraq A."/>
            <person name="Angiuoli S."/>
            <person name="Bussey H."/>
            <person name="Bowyer P."/>
            <person name="Cotty P.J."/>
            <person name="Dyer P.S."/>
            <person name="Egan A."/>
            <person name="Galens K."/>
            <person name="Fraser-Liggett C.M."/>
            <person name="Haas B.J."/>
            <person name="Inman J.M."/>
            <person name="Kent R."/>
            <person name="Lemieux S."/>
            <person name="Malavazi I."/>
            <person name="Orvis J."/>
            <person name="Roemer T."/>
            <person name="Ronning C.M."/>
            <person name="Sundaram J.P."/>
            <person name="Sutton G."/>
            <person name="Turner G."/>
            <person name="Venter J.C."/>
            <person name="White O.R."/>
            <person name="Whitty B.R."/>
            <person name="Youngman P."/>
            <person name="Wolfe K.H."/>
            <person name="Goldman G.H."/>
            <person name="Wortman J.R."/>
            <person name="Jiang B."/>
            <person name="Denning D.W."/>
            <person name="Nierman W.C."/>
        </authorList>
    </citation>
    <scope>NUCLEOTIDE SEQUENCE [LARGE SCALE GENOMIC DNA]</scope>
    <source>
        <strain evidence="3">ATCC 1007 / CBS 513.65 / DSM 816 / NCTC 3887 / NRRL 1</strain>
    </source>
</reference>
<proteinExistence type="predicted"/>
<feature type="region of interest" description="Disordered" evidence="1">
    <location>
        <begin position="1"/>
        <end position="21"/>
    </location>
</feature>
<dbReference type="EMBL" id="DS027059">
    <property type="protein sequence ID" value="EAW07193.1"/>
    <property type="molecule type" value="Genomic_DNA"/>
</dbReference>
<feature type="compositionally biased region" description="Pro residues" evidence="1">
    <location>
        <begin position="1"/>
        <end position="12"/>
    </location>
</feature>
<dbReference type="RefSeq" id="XP_001268619.1">
    <property type="nucleotide sequence ID" value="XM_001268618.1"/>
</dbReference>
<dbReference type="Proteomes" id="UP000006701">
    <property type="component" value="Unassembled WGS sequence"/>
</dbReference>
<accession>A1CNH2</accession>
<organism evidence="2 3">
    <name type="scientific">Aspergillus clavatus (strain ATCC 1007 / CBS 513.65 / DSM 816 / NCTC 3887 / NRRL 1 / QM 1276 / 107)</name>
    <dbReference type="NCBI Taxonomy" id="344612"/>
    <lineage>
        <taxon>Eukaryota</taxon>
        <taxon>Fungi</taxon>
        <taxon>Dikarya</taxon>
        <taxon>Ascomycota</taxon>
        <taxon>Pezizomycotina</taxon>
        <taxon>Eurotiomycetes</taxon>
        <taxon>Eurotiomycetidae</taxon>
        <taxon>Eurotiales</taxon>
        <taxon>Aspergillaceae</taxon>
        <taxon>Aspergillus</taxon>
        <taxon>Aspergillus subgen. Fumigati</taxon>
    </lineage>
</organism>
<evidence type="ECO:0000313" key="2">
    <source>
        <dbReference type="EMBL" id="EAW07193.1"/>
    </source>
</evidence>
<sequence length="55" mass="5896">MSSRIKPPPPPHSRANNAGRPGLSEAFLDQLDEVCASGWLLAFCGVMAQVCLISR</sequence>
<evidence type="ECO:0000256" key="1">
    <source>
        <dbReference type="SAM" id="MobiDB-lite"/>
    </source>
</evidence>
<evidence type="ECO:0000313" key="3">
    <source>
        <dbReference type="Proteomes" id="UP000006701"/>
    </source>
</evidence>